<sequence>MEENLQFLLFTEYQQQAFTMNSKKDNLKLPVKSIIDDPYEEWSYGADFDWVDETEDVAVNHMVCLISEDFRFQNELFKGGLTRNDLARMRFWKKHKEKEPKERLTRTTW</sequence>
<keyword evidence="2" id="KW-1185">Reference proteome</keyword>
<dbReference type="AlphaFoldDB" id="A0ABC8LM41"/>
<dbReference type="Proteomes" id="UP001642260">
    <property type="component" value="Unassembled WGS sequence"/>
</dbReference>
<reference evidence="1 2" key="1">
    <citation type="submission" date="2022-03" db="EMBL/GenBank/DDBJ databases">
        <authorList>
            <person name="Macdonald S."/>
            <person name="Ahmed S."/>
            <person name="Newling K."/>
        </authorList>
    </citation>
    <scope>NUCLEOTIDE SEQUENCE [LARGE SCALE GENOMIC DNA]</scope>
</reference>
<name>A0ABC8LM41_ERUVS</name>
<proteinExistence type="predicted"/>
<dbReference type="EMBL" id="CAKOAT010634043">
    <property type="protein sequence ID" value="CAH8384782.1"/>
    <property type="molecule type" value="Genomic_DNA"/>
</dbReference>
<evidence type="ECO:0000313" key="1">
    <source>
        <dbReference type="EMBL" id="CAH8384782.1"/>
    </source>
</evidence>
<organism evidence="1 2">
    <name type="scientific">Eruca vesicaria subsp. sativa</name>
    <name type="common">Garden rocket</name>
    <name type="synonym">Eruca sativa</name>
    <dbReference type="NCBI Taxonomy" id="29727"/>
    <lineage>
        <taxon>Eukaryota</taxon>
        <taxon>Viridiplantae</taxon>
        <taxon>Streptophyta</taxon>
        <taxon>Embryophyta</taxon>
        <taxon>Tracheophyta</taxon>
        <taxon>Spermatophyta</taxon>
        <taxon>Magnoliopsida</taxon>
        <taxon>eudicotyledons</taxon>
        <taxon>Gunneridae</taxon>
        <taxon>Pentapetalae</taxon>
        <taxon>rosids</taxon>
        <taxon>malvids</taxon>
        <taxon>Brassicales</taxon>
        <taxon>Brassicaceae</taxon>
        <taxon>Brassiceae</taxon>
        <taxon>Eruca</taxon>
    </lineage>
</organism>
<gene>
    <name evidence="1" type="ORF">ERUC_LOCUS37265</name>
</gene>
<evidence type="ECO:0000313" key="2">
    <source>
        <dbReference type="Proteomes" id="UP001642260"/>
    </source>
</evidence>
<accession>A0ABC8LM41</accession>
<comment type="caution">
    <text evidence="1">The sequence shown here is derived from an EMBL/GenBank/DDBJ whole genome shotgun (WGS) entry which is preliminary data.</text>
</comment>
<protein>
    <submittedName>
        <fullName evidence="1">Uncharacterized protein</fullName>
    </submittedName>
</protein>